<keyword evidence="3" id="KW-0460">Magnesium</keyword>
<evidence type="ECO:0000256" key="1">
    <source>
        <dbReference type="ARBA" id="ARBA00022793"/>
    </source>
</evidence>
<comment type="function">
    <text evidence="3">Catalyzes two sequential steps in the biosynthesis of coenzyme A. In the first step cysteine is conjugated to 4'-phosphopantothenate to form 4-phosphopantothenoylcysteine. In the second step the latter compound is decarboxylated to form 4'-phosphopantotheine.</text>
</comment>
<evidence type="ECO:0000313" key="7">
    <source>
        <dbReference type="EMBL" id="GMA39897.1"/>
    </source>
</evidence>
<feature type="region of interest" description="Phosphopantothenate--cysteine ligase" evidence="3">
    <location>
        <begin position="240"/>
        <end position="481"/>
    </location>
</feature>
<feature type="binding site" evidence="3">
    <location>
        <position position="389"/>
    </location>
    <ligand>
        <name>CTP</name>
        <dbReference type="ChEBI" id="CHEBI:37563"/>
    </ligand>
</feature>
<dbReference type="InterPro" id="IPR003382">
    <property type="entry name" value="Flavoprotein"/>
</dbReference>
<dbReference type="SUPFAM" id="SSF52507">
    <property type="entry name" value="Homo-oligomeric flavin-containing Cys decarboxylases, HFCD"/>
    <property type="match status" value="1"/>
</dbReference>
<evidence type="ECO:0000313" key="8">
    <source>
        <dbReference type="Proteomes" id="UP001157126"/>
    </source>
</evidence>
<keyword evidence="3" id="KW-0479">Metal-binding</keyword>
<dbReference type="EC" id="4.1.1.36" evidence="3"/>
<evidence type="ECO:0000256" key="3">
    <source>
        <dbReference type="HAMAP-Rule" id="MF_02225"/>
    </source>
</evidence>
<dbReference type="PANTHER" id="PTHR14359:SF6">
    <property type="entry name" value="PHOSPHOPANTOTHENOYLCYSTEINE DECARBOXYLASE"/>
    <property type="match status" value="1"/>
</dbReference>
<evidence type="ECO:0000259" key="5">
    <source>
        <dbReference type="Pfam" id="PF02441"/>
    </source>
</evidence>
<feature type="region of interest" description="Phosphopantothenoylcysteine decarboxylase" evidence="3">
    <location>
        <begin position="1"/>
        <end position="239"/>
    </location>
</feature>
<sequence>MATAPPPDNTPDPGHTPGAGEFSVRGRRVVLGVAGGIAAYKACLLLRLFAEAGADVTVVPTAAALKFVGAPTWEALSGKPVSDQVWDRVEEVPHVRLGKQADLVVVAPATADLLARAAHGLADDLLTNVLLTARCPVVLAPAMHTEMWEHPATVANCSTLRERGVHVIDPASGRLTGVDTGPGRLPEPQEIYEACLAILQADAPLALPEISTSDTAEPSGVSEMPESPRAQGSSLAGLDVVISAGGTREPLDPVRYLGNRSSGKQGYALATVAAARGAQVTLVSSASLPTPAGVRLVAVETARDLEAAMSEAARTADVVVMAAAVADFRPATYAEAKIKKTQAAPGEAEPEDAPVVELVRNPDILAGLVRERDSRRERSGEPGPLIVGFAAETGDAEGDVLHHARAKLARKGCDLLVANEVGVGVTFGQDDTTVHVLGPGGTLLAQAGPTTKAAASAAVLDAVEDALRDRPRRFVDSTLDR</sequence>
<comment type="caution">
    <text evidence="3">Lacks conserved residue(s) required for the propagation of feature annotation.</text>
</comment>
<dbReference type="InterPro" id="IPR036551">
    <property type="entry name" value="Flavin_trans-like"/>
</dbReference>
<feature type="binding site" evidence="3">
    <location>
        <begin position="362"/>
        <end position="365"/>
    </location>
    <ligand>
        <name>CTP</name>
        <dbReference type="ChEBI" id="CHEBI:37563"/>
    </ligand>
</feature>
<keyword evidence="1 3" id="KW-0210">Decarboxylase</keyword>
<dbReference type="Pfam" id="PF02441">
    <property type="entry name" value="Flavoprotein"/>
    <property type="match status" value="1"/>
</dbReference>
<comment type="similarity">
    <text evidence="3">In the N-terminal section; belongs to the HFCD (homo-oligomeric flavin containing Cys decarboxylase) superfamily.</text>
</comment>
<dbReference type="SUPFAM" id="SSF102645">
    <property type="entry name" value="CoaB-like"/>
    <property type="match status" value="1"/>
</dbReference>
<comment type="catalytic activity">
    <reaction evidence="3">
        <text>N-[(R)-4-phosphopantothenoyl]-L-cysteine + H(+) = (R)-4'-phosphopantetheine + CO2</text>
        <dbReference type="Rhea" id="RHEA:16793"/>
        <dbReference type="ChEBI" id="CHEBI:15378"/>
        <dbReference type="ChEBI" id="CHEBI:16526"/>
        <dbReference type="ChEBI" id="CHEBI:59458"/>
        <dbReference type="ChEBI" id="CHEBI:61723"/>
        <dbReference type="EC" id="4.1.1.36"/>
    </reaction>
</comment>
<keyword evidence="3" id="KW-0285">Flavoprotein</keyword>
<evidence type="ECO:0000259" key="6">
    <source>
        <dbReference type="Pfam" id="PF04127"/>
    </source>
</evidence>
<keyword evidence="3" id="KW-0436">Ligase</keyword>
<comment type="caution">
    <text evidence="7">The sequence shown here is derived from an EMBL/GenBank/DDBJ whole genome shotgun (WGS) entry which is preliminary data.</text>
</comment>
<dbReference type="InterPro" id="IPR007085">
    <property type="entry name" value="DNA/pantothenate-metab_flavo_C"/>
</dbReference>
<feature type="domain" description="Flavoprotein" evidence="5">
    <location>
        <begin position="28"/>
        <end position="197"/>
    </location>
</feature>
<dbReference type="EMBL" id="BSUO01000001">
    <property type="protein sequence ID" value="GMA39897.1"/>
    <property type="molecule type" value="Genomic_DNA"/>
</dbReference>
<feature type="binding site" evidence="3">
    <location>
        <position position="327"/>
    </location>
    <ligand>
        <name>CTP</name>
        <dbReference type="ChEBI" id="CHEBI:37563"/>
    </ligand>
</feature>
<comment type="pathway">
    <text evidence="3">Cofactor biosynthesis; coenzyme A biosynthesis; CoA from (R)-pantothenate: step 2/5.</text>
</comment>
<keyword evidence="3" id="KW-0288">FMN</keyword>
<dbReference type="PANTHER" id="PTHR14359">
    <property type="entry name" value="HOMO-OLIGOMERIC FLAVIN CONTAINING CYS DECARBOXYLASE FAMILY"/>
    <property type="match status" value="1"/>
</dbReference>
<keyword evidence="2 3" id="KW-0456">Lyase</keyword>
<dbReference type="HAMAP" id="MF_02225">
    <property type="entry name" value="CoaBC"/>
    <property type="match status" value="1"/>
</dbReference>
<feature type="region of interest" description="Disordered" evidence="4">
    <location>
        <begin position="1"/>
        <end position="21"/>
    </location>
</feature>
<dbReference type="Pfam" id="PF04127">
    <property type="entry name" value="DFP"/>
    <property type="match status" value="1"/>
</dbReference>
<dbReference type="EC" id="6.3.2.5" evidence="3"/>
<evidence type="ECO:0000256" key="2">
    <source>
        <dbReference type="ARBA" id="ARBA00023239"/>
    </source>
</evidence>
<name>A0ABQ6IPQ1_9MICO</name>
<dbReference type="Gene3D" id="3.40.50.1950">
    <property type="entry name" value="Flavin prenyltransferase-like"/>
    <property type="match status" value="1"/>
</dbReference>
<comment type="similarity">
    <text evidence="3">In the C-terminal section; belongs to the PPC synthetase family.</text>
</comment>
<organism evidence="7 8">
    <name type="scientific">Mobilicoccus caccae</name>
    <dbReference type="NCBI Taxonomy" id="1859295"/>
    <lineage>
        <taxon>Bacteria</taxon>
        <taxon>Bacillati</taxon>
        <taxon>Actinomycetota</taxon>
        <taxon>Actinomycetes</taxon>
        <taxon>Micrococcales</taxon>
        <taxon>Dermatophilaceae</taxon>
        <taxon>Mobilicoccus</taxon>
    </lineage>
</organism>
<dbReference type="Proteomes" id="UP001157126">
    <property type="component" value="Unassembled WGS sequence"/>
</dbReference>
<evidence type="ECO:0000256" key="4">
    <source>
        <dbReference type="SAM" id="MobiDB-lite"/>
    </source>
</evidence>
<keyword evidence="8" id="KW-1185">Reference proteome</keyword>
<feature type="region of interest" description="Disordered" evidence="4">
    <location>
        <begin position="211"/>
        <end position="235"/>
    </location>
</feature>
<feature type="binding site" evidence="3">
    <location>
        <position position="337"/>
    </location>
    <ligand>
        <name>CTP</name>
        <dbReference type="ChEBI" id="CHEBI:37563"/>
    </ligand>
</feature>
<comment type="cofactor">
    <cofactor evidence="3">
        <name>Mg(2+)</name>
        <dbReference type="ChEBI" id="CHEBI:18420"/>
    </cofactor>
</comment>
<dbReference type="InterPro" id="IPR005252">
    <property type="entry name" value="CoaBC"/>
</dbReference>
<dbReference type="InterPro" id="IPR035929">
    <property type="entry name" value="CoaB-like_sf"/>
</dbReference>
<accession>A0ABQ6IPQ1</accession>
<comment type="catalytic activity">
    <reaction evidence="3">
        <text>(R)-4'-phosphopantothenate + L-cysteine + CTP = N-[(R)-4-phosphopantothenoyl]-L-cysteine + CMP + diphosphate + H(+)</text>
        <dbReference type="Rhea" id="RHEA:19397"/>
        <dbReference type="ChEBI" id="CHEBI:10986"/>
        <dbReference type="ChEBI" id="CHEBI:15378"/>
        <dbReference type="ChEBI" id="CHEBI:33019"/>
        <dbReference type="ChEBI" id="CHEBI:35235"/>
        <dbReference type="ChEBI" id="CHEBI:37563"/>
        <dbReference type="ChEBI" id="CHEBI:59458"/>
        <dbReference type="ChEBI" id="CHEBI:60377"/>
        <dbReference type="EC" id="6.3.2.5"/>
    </reaction>
</comment>
<comment type="cofactor">
    <cofactor evidence="3">
        <name>FMN</name>
        <dbReference type="ChEBI" id="CHEBI:58210"/>
    </cofactor>
    <text evidence="3">Binds 1 FMN per subunit.</text>
</comment>
<feature type="binding site" evidence="3">
    <location>
        <position position="411"/>
    </location>
    <ligand>
        <name>CTP</name>
        <dbReference type="ChEBI" id="CHEBI:37563"/>
    </ligand>
</feature>
<feature type="binding site" evidence="3">
    <location>
        <position position="407"/>
    </location>
    <ligand>
        <name>CTP</name>
        <dbReference type="ChEBI" id="CHEBI:37563"/>
    </ligand>
</feature>
<feature type="compositionally biased region" description="Pro residues" evidence="4">
    <location>
        <begin position="1"/>
        <end position="10"/>
    </location>
</feature>
<protein>
    <recommendedName>
        <fullName evidence="3">Coenzyme A biosynthesis bifunctional protein CoaBC</fullName>
    </recommendedName>
    <alternativeName>
        <fullName evidence="3">DNA/pantothenate metabolism flavoprotein</fullName>
    </alternativeName>
    <alternativeName>
        <fullName evidence="3">Phosphopantothenoylcysteine synthetase/decarboxylase</fullName>
        <shortName evidence="3">PPCS-PPCDC</shortName>
    </alternativeName>
    <domain>
        <recommendedName>
            <fullName evidence="3">Phosphopantothenoylcysteine decarboxylase</fullName>
            <shortName evidence="3">PPC decarboxylase</shortName>
            <shortName evidence="3">PPC-DC</shortName>
            <ecNumber evidence="3">4.1.1.36</ecNumber>
        </recommendedName>
        <alternativeName>
            <fullName evidence="3">CoaC</fullName>
        </alternativeName>
    </domain>
    <domain>
        <recommendedName>
            <fullName evidence="3">Phosphopantothenate--cysteine ligase</fullName>
            <ecNumber evidence="3">6.3.2.5</ecNumber>
        </recommendedName>
        <alternativeName>
            <fullName evidence="3">CoaB</fullName>
        </alternativeName>
        <alternativeName>
            <fullName evidence="3">Phosphopantothenoylcysteine synthetase</fullName>
            <shortName evidence="3">PPC synthetase</shortName>
            <shortName evidence="3">PPC-S</shortName>
        </alternativeName>
    </domain>
</protein>
<reference evidence="8" key="1">
    <citation type="journal article" date="2019" name="Int. J. Syst. Evol. Microbiol.">
        <title>The Global Catalogue of Microorganisms (GCM) 10K type strain sequencing project: providing services to taxonomists for standard genome sequencing and annotation.</title>
        <authorList>
            <consortium name="The Broad Institute Genomics Platform"/>
            <consortium name="The Broad Institute Genome Sequencing Center for Infectious Disease"/>
            <person name="Wu L."/>
            <person name="Ma J."/>
        </authorList>
    </citation>
    <scope>NUCLEOTIDE SEQUENCE [LARGE SCALE GENOMIC DNA]</scope>
    <source>
        <strain evidence="8">NBRC 113072</strain>
    </source>
</reference>
<dbReference type="Gene3D" id="3.40.50.10300">
    <property type="entry name" value="CoaB-like"/>
    <property type="match status" value="1"/>
</dbReference>
<feature type="domain" description="DNA/pantothenate metabolism flavoprotein C-terminal" evidence="6">
    <location>
        <begin position="235"/>
        <end position="464"/>
    </location>
</feature>
<gene>
    <name evidence="3" type="primary">coaBC</name>
    <name evidence="7" type="ORF">GCM10025883_19420</name>
</gene>
<keyword evidence="3" id="KW-0511">Multifunctional enzyme</keyword>
<proteinExistence type="inferred from homology"/>
<comment type="pathway">
    <text evidence="3">Cofactor biosynthesis; coenzyme A biosynthesis; CoA from (R)-pantothenate: step 3/5.</text>
</comment>